<evidence type="ECO:0000313" key="1">
    <source>
        <dbReference type="EMBL" id="MFC4714846.1"/>
    </source>
</evidence>
<proteinExistence type="predicted"/>
<gene>
    <name evidence="1" type="ORF">ACFO7V_01645</name>
</gene>
<keyword evidence="2" id="KW-1185">Reference proteome</keyword>
<sequence length="70" mass="7890">MSRKHSSWSIPRIFLAVFFGLAQRRYTLLRGRAGVTLVCGEETRVLQHVTGVRVVGWFLLSMCVQEKPGG</sequence>
<evidence type="ECO:0000313" key="2">
    <source>
        <dbReference type="Proteomes" id="UP001595884"/>
    </source>
</evidence>
<evidence type="ECO:0008006" key="3">
    <source>
        <dbReference type="Google" id="ProtNLM"/>
    </source>
</evidence>
<accession>A0ABV9MG49</accession>
<comment type="caution">
    <text evidence="1">The sequence shown here is derived from an EMBL/GenBank/DDBJ whole genome shotgun (WGS) entry which is preliminary data.</text>
</comment>
<reference evidence="2" key="1">
    <citation type="journal article" date="2019" name="Int. J. Syst. Evol. Microbiol.">
        <title>The Global Catalogue of Microorganisms (GCM) 10K type strain sequencing project: providing services to taxonomists for standard genome sequencing and annotation.</title>
        <authorList>
            <consortium name="The Broad Institute Genomics Platform"/>
            <consortium name="The Broad Institute Genome Sequencing Center for Infectious Disease"/>
            <person name="Wu L."/>
            <person name="Ma J."/>
        </authorList>
    </citation>
    <scope>NUCLEOTIDE SEQUENCE [LARGE SCALE GENOMIC DNA]</scope>
    <source>
        <strain evidence="2">CGMCC 1.12849</strain>
    </source>
</reference>
<organism evidence="1 2">
    <name type="scientific">Glutamicibacter bergerei</name>
    <dbReference type="NCBI Taxonomy" id="256702"/>
    <lineage>
        <taxon>Bacteria</taxon>
        <taxon>Bacillati</taxon>
        <taxon>Actinomycetota</taxon>
        <taxon>Actinomycetes</taxon>
        <taxon>Micrococcales</taxon>
        <taxon>Micrococcaceae</taxon>
        <taxon>Glutamicibacter</taxon>
    </lineage>
</organism>
<protein>
    <recommendedName>
        <fullName evidence="3">Secreted protein</fullName>
    </recommendedName>
</protein>
<dbReference type="Proteomes" id="UP001595884">
    <property type="component" value="Unassembled WGS sequence"/>
</dbReference>
<dbReference type="EMBL" id="JBHSHE010000009">
    <property type="protein sequence ID" value="MFC4714846.1"/>
    <property type="molecule type" value="Genomic_DNA"/>
</dbReference>
<dbReference type="RefSeq" id="WP_346058870.1">
    <property type="nucleotide sequence ID" value="NZ_BAAAVQ010000013.1"/>
</dbReference>
<name>A0ABV9MG49_9MICC</name>